<evidence type="ECO:0000313" key="11">
    <source>
        <dbReference type="EMBL" id="SMC27214.1"/>
    </source>
</evidence>
<evidence type="ECO:0000256" key="6">
    <source>
        <dbReference type="ARBA" id="ARBA00049183"/>
    </source>
</evidence>
<feature type="domain" description="3-deoxy-D-manno-octulosonic-acid transferase N-terminal" evidence="10">
    <location>
        <begin position="9"/>
        <end position="187"/>
    </location>
</feature>
<reference evidence="11 12" key="1">
    <citation type="submission" date="2017-04" db="EMBL/GenBank/DDBJ databases">
        <authorList>
            <person name="Afonso C.L."/>
            <person name="Miller P.J."/>
            <person name="Scott M.A."/>
            <person name="Spackman E."/>
            <person name="Goraichik I."/>
            <person name="Dimitrov K.M."/>
            <person name="Suarez D.L."/>
            <person name="Swayne D.E."/>
        </authorList>
    </citation>
    <scope>NUCLEOTIDE SEQUENCE [LARGE SCALE GENOMIC DNA]</scope>
    <source>
        <strain evidence="11 12">DSM 13146</strain>
    </source>
</reference>
<dbReference type="GO" id="GO:0009245">
    <property type="term" value="P:lipid A biosynthetic process"/>
    <property type="evidence" value="ECO:0007669"/>
    <property type="project" value="TreeGrafter"/>
</dbReference>
<dbReference type="InterPro" id="IPR039901">
    <property type="entry name" value="Kdotransferase"/>
</dbReference>
<dbReference type="AlphaFoldDB" id="A0A1W1XTM4"/>
<keyword evidence="12" id="KW-1185">Reference proteome</keyword>
<dbReference type="EMBL" id="FWXF01000020">
    <property type="protein sequence ID" value="SMC27214.1"/>
    <property type="molecule type" value="Genomic_DNA"/>
</dbReference>
<comment type="function">
    <text evidence="9">Involved in lipopolysaccharide (LPS) biosynthesis. Catalyzes the transfer of 3-deoxy-D-manno-octulosonate (Kdo) residue(s) from CMP-Kdo to lipid IV(A), the tetraacyldisaccharide-1,4'-bisphosphate precursor of lipid A.</text>
</comment>
<name>A0A1W1XTM4_9BACT</name>
<dbReference type="PANTHER" id="PTHR42755">
    <property type="entry name" value="3-DEOXY-MANNO-OCTULOSONATE CYTIDYLYLTRANSFERASE"/>
    <property type="match status" value="1"/>
</dbReference>
<comment type="similarity">
    <text evidence="9">Belongs to the glycosyltransferase group 1 family.</text>
</comment>
<gene>
    <name evidence="11" type="ORF">SAMN02746041_02904</name>
</gene>
<dbReference type="SUPFAM" id="SSF53756">
    <property type="entry name" value="UDP-Glycosyltransferase/glycogen phosphorylase"/>
    <property type="match status" value="1"/>
</dbReference>
<proteinExistence type="inferred from homology"/>
<comment type="pathway">
    <text evidence="1 9">Bacterial outer membrane biogenesis; LPS core biosynthesis.</text>
</comment>
<accession>A0A1W1XTM4</accession>
<dbReference type="GO" id="GO:0043842">
    <property type="term" value="F:Kdo transferase activity"/>
    <property type="evidence" value="ECO:0007669"/>
    <property type="project" value="UniProtKB-EC"/>
</dbReference>
<dbReference type="InterPro" id="IPR038107">
    <property type="entry name" value="Glycos_transf_N_sf"/>
</dbReference>
<dbReference type="STRING" id="1121390.SAMN02746041_02904"/>
<dbReference type="PANTHER" id="PTHR42755:SF1">
    <property type="entry name" value="3-DEOXY-D-MANNO-OCTULOSONIC ACID TRANSFERASE, MITOCHONDRIAL-RELATED"/>
    <property type="match status" value="1"/>
</dbReference>
<evidence type="ECO:0000256" key="8">
    <source>
        <dbReference type="PIRSR" id="PIRSR639901-2"/>
    </source>
</evidence>
<evidence type="ECO:0000256" key="4">
    <source>
        <dbReference type="ARBA" id="ARBA00022679"/>
    </source>
</evidence>
<dbReference type="Pfam" id="PF04413">
    <property type="entry name" value="Glycos_transf_N"/>
    <property type="match status" value="1"/>
</dbReference>
<dbReference type="UniPathway" id="UPA00958"/>
<keyword evidence="4 9" id="KW-0808">Transferase</keyword>
<sequence length="413" mass="45914">MDGWERRFWRQRLFPSLDGAAAQGCPRLWLHAASVGEVTGALAVIRRLRQARPQAALYLTVGTPQGCLFARRHVPPGVRVLPAPLDLPWSVRAFLTSVAPDLFVVFESEFWPVLHGALRRNGVPVVLLNGRLSQKSLDSYRRFPAIFRPIFRSLSRAAVKSEEDARRLIALGVSPDKVRVLGSSKVDTLVDRADPQRAMWWRERLQVPTGVPVMVAGSLRGREGTDLLQVFATLKASTPNLLGIFAPRHLDRVPVLWEWLGRQGIAYENLSSFLESGKRARSADVIVVDRIGHLFNLYALGDLVFCGGSLVPVGGHNILEPVAWGKAVFYGPHLDSVLEEHEILSRSGVGICVSSREDLRERWMKLLEEPERLGAHRRRALAALQEMAGVADRQVAVLLHLLERRHAGPVSEG</sequence>
<comment type="catalytic activity">
    <reaction evidence="6 9">
        <text>lipid IVA (E. coli) + CMP-3-deoxy-beta-D-manno-octulosonate = alpha-Kdo-(2-&gt;6)-lipid IVA (E. coli) + CMP + H(+)</text>
        <dbReference type="Rhea" id="RHEA:28066"/>
        <dbReference type="ChEBI" id="CHEBI:15378"/>
        <dbReference type="ChEBI" id="CHEBI:58603"/>
        <dbReference type="ChEBI" id="CHEBI:60364"/>
        <dbReference type="ChEBI" id="CHEBI:60377"/>
        <dbReference type="ChEBI" id="CHEBI:85987"/>
        <dbReference type="EC" id="2.4.99.12"/>
    </reaction>
</comment>
<dbReference type="RefSeq" id="WP_170920632.1">
    <property type="nucleotide sequence ID" value="NZ_FWXF01000020.1"/>
</dbReference>
<keyword evidence="9" id="KW-0472">Membrane</keyword>
<feature type="site" description="Transition state stabilizer" evidence="8">
    <location>
        <position position="185"/>
    </location>
</feature>
<feature type="site" description="Transition state stabilizer" evidence="8">
    <location>
        <position position="107"/>
    </location>
</feature>
<evidence type="ECO:0000259" key="10">
    <source>
        <dbReference type="Pfam" id="PF04413"/>
    </source>
</evidence>
<dbReference type="Gene3D" id="3.40.50.11720">
    <property type="entry name" value="3-Deoxy-D-manno-octulosonic-acid transferase, N-terminal domain"/>
    <property type="match status" value="1"/>
</dbReference>
<dbReference type="Gene3D" id="3.40.50.2000">
    <property type="entry name" value="Glycogen Phosphorylase B"/>
    <property type="match status" value="1"/>
</dbReference>
<dbReference type="GO" id="GO:0005886">
    <property type="term" value="C:plasma membrane"/>
    <property type="evidence" value="ECO:0007669"/>
    <property type="project" value="UniProtKB-SubCell"/>
</dbReference>
<comment type="subcellular location">
    <subcellularLocation>
        <location evidence="9">Cell membrane</location>
    </subcellularLocation>
</comment>
<keyword evidence="9" id="KW-0448">Lipopolysaccharide biosynthesis</keyword>
<evidence type="ECO:0000256" key="1">
    <source>
        <dbReference type="ARBA" id="ARBA00004713"/>
    </source>
</evidence>
<keyword evidence="9" id="KW-1003">Cell membrane</keyword>
<evidence type="ECO:0000256" key="7">
    <source>
        <dbReference type="PIRSR" id="PIRSR639901-1"/>
    </source>
</evidence>
<dbReference type="GO" id="GO:0009244">
    <property type="term" value="P:lipopolysaccharide core region biosynthetic process"/>
    <property type="evidence" value="ECO:0007669"/>
    <property type="project" value="UniProtKB-UniRule"/>
</dbReference>
<organism evidence="11 12">
    <name type="scientific">Desulfacinum hydrothermale DSM 13146</name>
    <dbReference type="NCBI Taxonomy" id="1121390"/>
    <lineage>
        <taxon>Bacteria</taxon>
        <taxon>Pseudomonadati</taxon>
        <taxon>Thermodesulfobacteriota</taxon>
        <taxon>Syntrophobacteria</taxon>
        <taxon>Syntrophobacterales</taxon>
        <taxon>Syntrophobacteraceae</taxon>
        <taxon>Desulfacinum</taxon>
    </lineage>
</organism>
<feature type="active site" description="Proton acceptor" evidence="7">
    <location>
        <position position="37"/>
    </location>
</feature>
<evidence type="ECO:0000313" key="12">
    <source>
        <dbReference type="Proteomes" id="UP000192783"/>
    </source>
</evidence>
<evidence type="ECO:0000256" key="2">
    <source>
        <dbReference type="ARBA" id="ARBA00012621"/>
    </source>
</evidence>
<dbReference type="EC" id="2.4.99.12" evidence="2 9"/>
<dbReference type="Proteomes" id="UP000192783">
    <property type="component" value="Unassembled WGS sequence"/>
</dbReference>
<dbReference type="InterPro" id="IPR007507">
    <property type="entry name" value="Glycos_transf_N"/>
</dbReference>
<evidence type="ECO:0000256" key="9">
    <source>
        <dbReference type="RuleBase" id="RU365103"/>
    </source>
</evidence>
<evidence type="ECO:0000256" key="3">
    <source>
        <dbReference type="ARBA" id="ARBA00019077"/>
    </source>
</evidence>
<protein>
    <recommendedName>
        <fullName evidence="3 9">3-deoxy-D-manno-octulosonic acid transferase</fullName>
        <shortName evidence="9">Kdo transferase</shortName>
        <ecNumber evidence="2 9">2.4.99.12</ecNumber>
    </recommendedName>
    <alternativeName>
        <fullName evidence="5 9">Lipid IV(A) 3-deoxy-D-manno-octulosonic acid transferase</fullName>
    </alternativeName>
</protein>
<evidence type="ECO:0000256" key="5">
    <source>
        <dbReference type="ARBA" id="ARBA00031445"/>
    </source>
</evidence>